<evidence type="ECO:0000313" key="4">
    <source>
        <dbReference type="Proteomes" id="UP000271098"/>
    </source>
</evidence>
<organism evidence="5">
    <name type="scientific">Gongylonema pulchrum</name>
    <dbReference type="NCBI Taxonomy" id="637853"/>
    <lineage>
        <taxon>Eukaryota</taxon>
        <taxon>Metazoa</taxon>
        <taxon>Ecdysozoa</taxon>
        <taxon>Nematoda</taxon>
        <taxon>Chromadorea</taxon>
        <taxon>Rhabditida</taxon>
        <taxon>Spirurina</taxon>
        <taxon>Spiruromorpha</taxon>
        <taxon>Spiruroidea</taxon>
        <taxon>Gongylonematidae</taxon>
        <taxon>Gongylonema</taxon>
    </lineage>
</organism>
<sequence>MHCNNLQDEFSFGDVSILVTHDHILSSQCRHPETATGSHEYCQVCEYGRSLELPQLPEMVFPNNSVIIACQDQPQLRIGFNALDALKLVNVVSFPDLEVGPSKKWRESRNMSQLERSGRPFDWTYTSNYKGTVSGFKVVPTSDRISVEKLKRRDPINFYSELIFVRLRVMPTCLFLLCRFYLRVDDVLVRICDTRLYKEIESNSTLLRQWTRREMKLADSPHVVRSNAYSPSAVYDHLPTVEEEITKLVRPELITLDS</sequence>
<dbReference type="Pfam" id="PF04176">
    <property type="entry name" value="TIP41"/>
    <property type="match status" value="1"/>
</dbReference>
<dbReference type="EMBL" id="UYRT01078268">
    <property type="protein sequence ID" value="VDN18162.1"/>
    <property type="molecule type" value="Genomic_DNA"/>
</dbReference>
<dbReference type="GO" id="GO:0005829">
    <property type="term" value="C:cytosol"/>
    <property type="evidence" value="ECO:0007669"/>
    <property type="project" value="TreeGrafter"/>
</dbReference>
<protein>
    <recommendedName>
        <fullName evidence="2">TIP41-like protein</fullName>
    </recommendedName>
</protein>
<accession>A0A183DQI7</accession>
<dbReference type="PANTHER" id="PTHR21021:SF16">
    <property type="entry name" value="TIP41-LIKE PROTEIN"/>
    <property type="match status" value="1"/>
</dbReference>
<proteinExistence type="inferred from homology"/>
<gene>
    <name evidence="3" type="ORF">GPUH_LOCUS10978</name>
</gene>
<evidence type="ECO:0000256" key="2">
    <source>
        <dbReference type="ARBA" id="ARBA00018951"/>
    </source>
</evidence>
<dbReference type="AlphaFoldDB" id="A0A183DQI7"/>
<dbReference type="PANTHER" id="PTHR21021">
    <property type="entry name" value="GAF/PUTATIVE CYTOSKELETAL PROTEIN"/>
    <property type="match status" value="1"/>
</dbReference>
<dbReference type="GO" id="GO:0031929">
    <property type="term" value="P:TOR signaling"/>
    <property type="evidence" value="ECO:0007669"/>
    <property type="project" value="TreeGrafter"/>
</dbReference>
<evidence type="ECO:0000256" key="1">
    <source>
        <dbReference type="ARBA" id="ARBA00006658"/>
    </source>
</evidence>
<comment type="similarity">
    <text evidence="1">Belongs to the TIP41 family.</text>
</comment>
<keyword evidence="4" id="KW-1185">Reference proteome</keyword>
<dbReference type="OrthoDB" id="10253878at2759"/>
<dbReference type="WBParaSite" id="GPUH_0001099101-mRNA-1">
    <property type="protein sequence ID" value="GPUH_0001099101-mRNA-1"/>
    <property type="gene ID" value="GPUH_0001099101"/>
</dbReference>
<reference evidence="3 4" key="2">
    <citation type="submission" date="2018-11" db="EMBL/GenBank/DDBJ databases">
        <authorList>
            <consortium name="Pathogen Informatics"/>
        </authorList>
    </citation>
    <scope>NUCLEOTIDE SEQUENCE [LARGE SCALE GENOMIC DNA]</scope>
</reference>
<dbReference type="InterPro" id="IPR051330">
    <property type="entry name" value="Phosphatase_reg/MetRdx"/>
</dbReference>
<evidence type="ECO:0000313" key="3">
    <source>
        <dbReference type="EMBL" id="VDN18162.1"/>
    </source>
</evidence>
<dbReference type="Proteomes" id="UP000271098">
    <property type="component" value="Unassembled WGS sequence"/>
</dbReference>
<reference evidence="5" key="1">
    <citation type="submission" date="2016-06" db="UniProtKB">
        <authorList>
            <consortium name="WormBaseParasite"/>
        </authorList>
    </citation>
    <scope>IDENTIFICATION</scope>
</reference>
<evidence type="ECO:0000313" key="5">
    <source>
        <dbReference type="WBParaSite" id="GPUH_0001099101-mRNA-1"/>
    </source>
</evidence>
<name>A0A183DQI7_9BILA</name>
<dbReference type="InterPro" id="IPR007303">
    <property type="entry name" value="TIP41-like"/>
</dbReference>